<evidence type="ECO:0000313" key="2">
    <source>
        <dbReference type="Proteomes" id="UP001060215"/>
    </source>
</evidence>
<sequence length="35" mass="3742">MNECPVFLKSICGTLSPDGPRPGVTIPWPMALAWG</sequence>
<proteinExistence type="predicted"/>
<reference evidence="1 2" key="1">
    <citation type="journal article" date="2022" name="Plant J.">
        <title>Chromosome-level genome of Camellia lanceoleosa provides a valuable resource for understanding genome evolution and self-incompatibility.</title>
        <authorList>
            <person name="Gong W."/>
            <person name="Xiao S."/>
            <person name="Wang L."/>
            <person name="Liao Z."/>
            <person name="Chang Y."/>
            <person name="Mo W."/>
            <person name="Hu G."/>
            <person name="Li W."/>
            <person name="Zhao G."/>
            <person name="Zhu H."/>
            <person name="Hu X."/>
            <person name="Ji K."/>
            <person name="Xiang X."/>
            <person name="Song Q."/>
            <person name="Yuan D."/>
            <person name="Jin S."/>
            <person name="Zhang L."/>
        </authorList>
    </citation>
    <scope>NUCLEOTIDE SEQUENCE [LARGE SCALE GENOMIC DNA]</scope>
    <source>
        <strain evidence="1">SQ_2022a</strain>
    </source>
</reference>
<gene>
    <name evidence="1" type="ORF">LOK49_LG15G01152</name>
</gene>
<comment type="caution">
    <text evidence="1">The sequence shown here is derived from an EMBL/GenBank/DDBJ whole genome shotgun (WGS) entry which is preliminary data.</text>
</comment>
<organism evidence="1 2">
    <name type="scientific">Camellia lanceoleosa</name>
    <dbReference type="NCBI Taxonomy" id="1840588"/>
    <lineage>
        <taxon>Eukaryota</taxon>
        <taxon>Viridiplantae</taxon>
        <taxon>Streptophyta</taxon>
        <taxon>Embryophyta</taxon>
        <taxon>Tracheophyta</taxon>
        <taxon>Spermatophyta</taxon>
        <taxon>Magnoliopsida</taxon>
        <taxon>eudicotyledons</taxon>
        <taxon>Gunneridae</taxon>
        <taxon>Pentapetalae</taxon>
        <taxon>asterids</taxon>
        <taxon>Ericales</taxon>
        <taxon>Theaceae</taxon>
        <taxon>Camellia</taxon>
    </lineage>
</organism>
<evidence type="ECO:0000313" key="1">
    <source>
        <dbReference type="EMBL" id="KAI7984565.1"/>
    </source>
</evidence>
<dbReference type="Proteomes" id="UP001060215">
    <property type="component" value="Chromosome 11"/>
</dbReference>
<keyword evidence="2" id="KW-1185">Reference proteome</keyword>
<accession>A0ACC0F7P9</accession>
<dbReference type="EMBL" id="CM045768">
    <property type="protein sequence ID" value="KAI7984565.1"/>
    <property type="molecule type" value="Genomic_DNA"/>
</dbReference>
<protein>
    <submittedName>
        <fullName evidence="1">Uncharacterized protein</fullName>
    </submittedName>
</protein>
<name>A0ACC0F7P9_9ERIC</name>